<dbReference type="RefSeq" id="WP_111349505.1">
    <property type="nucleotide sequence ID" value="NZ_QHHQ01000005.1"/>
</dbReference>
<proteinExistence type="predicted"/>
<name>A0A8B2NQS5_9HYPH</name>
<keyword evidence="2" id="KW-1185">Reference proteome</keyword>
<evidence type="ECO:0000313" key="2">
    <source>
        <dbReference type="Proteomes" id="UP000249590"/>
    </source>
</evidence>
<gene>
    <name evidence="1" type="ORF">DLJ53_22745</name>
</gene>
<reference evidence="1 2" key="1">
    <citation type="submission" date="2018-05" db="EMBL/GenBank/DDBJ databases">
        <title>Acuticoccus sediminis sp. nov., isolated from deep-sea sediment of Indian Ocean.</title>
        <authorList>
            <person name="Liu X."/>
            <person name="Lai Q."/>
            <person name="Du Y."/>
            <person name="Sun F."/>
            <person name="Zhang X."/>
            <person name="Wang S."/>
            <person name="Shao Z."/>
        </authorList>
    </citation>
    <scope>NUCLEOTIDE SEQUENCE [LARGE SCALE GENOMIC DNA]</scope>
    <source>
        <strain evidence="1 2">PTG4-2</strain>
    </source>
</reference>
<dbReference type="AlphaFoldDB" id="A0A8B2NQS5"/>
<accession>A0A8B2NQS5</accession>
<dbReference type="Proteomes" id="UP000249590">
    <property type="component" value="Unassembled WGS sequence"/>
</dbReference>
<sequence>MAVLAAGSAPAEAAGCGDGEWRAYIAFESGQRTKRYSGCAATEPACWAWIGRKTGSVQGRFLTAYCRNDDRMVYANEWIRRRYRQTHPN</sequence>
<comment type="caution">
    <text evidence="1">The sequence shown here is derived from an EMBL/GenBank/DDBJ whole genome shotgun (WGS) entry which is preliminary data.</text>
</comment>
<dbReference type="EMBL" id="QHHQ01000005">
    <property type="protein sequence ID" value="RAH99353.1"/>
    <property type="molecule type" value="Genomic_DNA"/>
</dbReference>
<organism evidence="1 2">
    <name type="scientific">Acuticoccus sediminis</name>
    <dbReference type="NCBI Taxonomy" id="2184697"/>
    <lineage>
        <taxon>Bacteria</taxon>
        <taxon>Pseudomonadati</taxon>
        <taxon>Pseudomonadota</taxon>
        <taxon>Alphaproteobacteria</taxon>
        <taxon>Hyphomicrobiales</taxon>
        <taxon>Amorphaceae</taxon>
        <taxon>Acuticoccus</taxon>
    </lineage>
</organism>
<evidence type="ECO:0000313" key="1">
    <source>
        <dbReference type="EMBL" id="RAH99353.1"/>
    </source>
</evidence>
<protein>
    <submittedName>
        <fullName evidence="1">Uncharacterized protein</fullName>
    </submittedName>
</protein>